<dbReference type="SUPFAM" id="SSF51735">
    <property type="entry name" value="NAD(P)-binding Rossmann-fold domains"/>
    <property type="match status" value="1"/>
</dbReference>
<reference evidence="3" key="1">
    <citation type="submission" date="2020-10" db="EMBL/GenBank/DDBJ databases">
        <authorList>
            <person name="Gilroy R."/>
        </authorList>
    </citation>
    <scope>NUCLEOTIDE SEQUENCE</scope>
    <source>
        <strain evidence="3">D5-748</strain>
    </source>
</reference>
<proteinExistence type="inferred from homology"/>
<reference evidence="3" key="2">
    <citation type="journal article" date="2021" name="PeerJ">
        <title>Extensive microbial diversity within the chicken gut microbiome revealed by metagenomics and culture.</title>
        <authorList>
            <person name="Gilroy R."/>
            <person name="Ravi A."/>
            <person name="Getino M."/>
            <person name="Pursley I."/>
            <person name="Horton D.L."/>
            <person name="Alikhan N.F."/>
            <person name="Baker D."/>
            <person name="Gharbi K."/>
            <person name="Hall N."/>
            <person name="Watson M."/>
            <person name="Adriaenssens E.M."/>
            <person name="Foster-Nyarko E."/>
            <person name="Jarju S."/>
            <person name="Secka A."/>
            <person name="Antonio M."/>
            <person name="Oren A."/>
            <person name="Chaudhuri R.R."/>
            <person name="La Ragione R."/>
            <person name="Hildebrand F."/>
            <person name="Pallen M.J."/>
        </authorList>
    </citation>
    <scope>NUCLEOTIDE SEQUENCE</scope>
    <source>
        <strain evidence="3">D5-748</strain>
    </source>
</reference>
<dbReference type="InterPro" id="IPR036291">
    <property type="entry name" value="NAD(P)-bd_dom_sf"/>
</dbReference>
<dbReference type="Gene3D" id="3.40.50.720">
    <property type="entry name" value="NAD(P)-binding Rossmann-like Domain"/>
    <property type="match status" value="1"/>
</dbReference>
<protein>
    <submittedName>
        <fullName evidence="3">SDR family oxidoreductase</fullName>
    </submittedName>
</protein>
<evidence type="ECO:0000256" key="2">
    <source>
        <dbReference type="ARBA" id="ARBA00023002"/>
    </source>
</evidence>
<dbReference type="GO" id="GO:0016616">
    <property type="term" value="F:oxidoreductase activity, acting on the CH-OH group of donors, NAD or NADP as acceptor"/>
    <property type="evidence" value="ECO:0007669"/>
    <property type="project" value="UniProtKB-ARBA"/>
</dbReference>
<sequence>MKENLFDLSGKVMVMTGACGILGTSIVKYFAAQGVKVVLLDLERAAETGEKIVSEIKAEGGEACFLPTDVLDKSVLETNHEEVVRRYGRIDILMNAAGGNMAAATVPPDKTIFDLDVDAVKKVTELNLFGTIIPTMVFARTMAEQKTGSIINFASESALRPLTRVAGYGVAKAAVANWTKYLCAELAMKFGEGIRVNAIAPGFLLTNQNRTLLTNPDGSLTQRSHTILAHTPIGRFLEPEELLGTLHWLASDASRAVTGTVAVVDGGFDAFSI</sequence>
<dbReference type="PANTHER" id="PTHR42760">
    <property type="entry name" value="SHORT-CHAIN DEHYDROGENASES/REDUCTASES FAMILY MEMBER"/>
    <property type="match status" value="1"/>
</dbReference>
<dbReference type="PRINTS" id="PR00081">
    <property type="entry name" value="GDHRDH"/>
</dbReference>
<evidence type="ECO:0000256" key="1">
    <source>
        <dbReference type="ARBA" id="ARBA00006484"/>
    </source>
</evidence>
<dbReference type="AlphaFoldDB" id="A0A9D9ECY8"/>
<gene>
    <name evidence="3" type="ORF">IAC23_02480</name>
</gene>
<dbReference type="Proteomes" id="UP000823619">
    <property type="component" value="Unassembled WGS sequence"/>
</dbReference>
<dbReference type="PRINTS" id="PR00080">
    <property type="entry name" value="SDRFAMILY"/>
</dbReference>
<organism evidence="3 4">
    <name type="scientific">Candidatus Cryptobacteroides merdavium</name>
    <dbReference type="NCBI Taxonomy" id="2840769"/>
    <lineage>
        <taxon>Bacteria</taxon>
        <taxon>Pseudomonadati</taxon>
        <taxon>Bacteroidota</taxon>
        <taxon>Bacteroidia</taxon>
        <taxon>Bacteroidales</taxon>
        <taxon>Candidatus Cryptobacteroides</taxon>
    </lineage>
</organism>
<dbReference type="EMBL" id="JADIMO010000029">
    <property type="protein sequence ID" value="MBO8444548.1"/>
    <property type="molecule type" value="Genomic_DNA"/>
</dbReference>
<keyword evidence="2" id="KW-0560">Oxidoreductase</keyword>
<dbReference type="NCBIfam" id="NF006132">
    <property type="entry name" value="PRK08277.1"/>
    <property type="match status" value="1"/>
</dbReference>
<comment type="caution">
    <text evidence="3">The sequence shown here is derived from an EMBL/GenBank/DDBJ whole genome shotgun (WGS) entry which is preliminary data.</text>
</comment>
<dbReference type="InterPro" id="IPR002347">
    <property type="entry name" value="SDR_fam"/>
</dbReference>
<evidence type="ECO:0000313" key="4">
    <source>
        <dbReference type="Proteomes" id="UP000823619"/>
    </source>
</evidence>
<evidence type="ECO:0000313" key="3">
    <source>
        <dbReference type="EMBL" id="MBO8444548.1"/>
    </source>
</evidence>
<comment type="similarity">
    <text evidence="1">Belongs to the short-chain dehydrogenases/reductases (SDR) family.</text>
</comment>
<dbReference type="FunFam" id="3.40.50.720:FF:000240">
    <property type="entry name" value="SDR family oxidoreductase"/>
    <property type="match status" value="1"/>
</dbReference>
<name>A0A9D9ECY8_9BACT</name>
<dbReference type="GO" id="GO:0005975">
    <property type="term" value="P:carbohydrate metabolic process"/>
    <property type="evidence" value="ECO:0007669"/>
    <property type="project" value="UniProtKB-ARBA"/>
</dbReference>
<accession>A0A9D9ECY8</accession>
<dbReference type="PANTHER" id="PTHR42760:SF115">
    <property type="entry name" value="3-OXOACYL-[ACYL-CARRIER-PROTEIN] REDUCTASE FABG"/>
    <property type="match status" value="1"/>
</dbReference>
<dbReference type="Pfam" id="PF13561">
    <property type="entry name" value="adh_short_C2"/>
    <property type="match status" value="1"/>
</dbReference>